<evidence type="ECO:0000313" key="9">
    <source>
        <dbReference type="Proteomes" id="UP001216674"/>
    </source>
</evidence>
<accession>A0ABT6B117</accession>
<name>A0ABT6B117_9BURK</name>
<keyword evidence="2" id="KW-0902">Two-component regulatory system</keyword>
<feature type="DNA-binding region" description="OmpR/PhoB-type" evidence="5">
    <location>
        <begin position="127"/>
        <end position="226"/>
    </location>
</feature>
<dbReference type="InterPro" id="IPR011006">
    <property type="entry name" value="CheY-like_superfamily"/>
</dbReference>
<organism evidence="8 9">
    <name type="scientific">Cupriavidus basilensis</name>
    <dbReference type="NCBI Taxonomy" id="68895"/>
    <lineage>
        <taxon>Bacteria</taxon>
        <taxon>Pseudomonadati</taxon>
        <taxon>Pseudomonadota</taxon>
        <taxon>Betaproteobacteria</taxon>
        <taxon>Burkholderiales</taxon>
        <taxon>Burkholderiaceae</taxon>
        <taxon>Cupriavidus</taxon>
    </lineage>
</organism>
<dbReference type="EMBL" id="JARJLM010000607">
    <property type="protein sequence ID" value="MDF3838576.1"/>
    <property type="molecule type" value="Genomic_DNA"/>
</dbReference>
<evidence type="ECO:0000256" key="1">
    <source>
        <dbReference type="ARBA" id="ARBA00022553"/>
    </source>
</evidence>
<keyword evidence="1" id="KW-0597">Phosphoprotein</keyword>
<dbReference type="SMART" id="SM00448">
    <property type="entry name" value="REC"/>
    <property type="match status" value="1"/>
</dbReference>
<keyword evidence="9" id="KW-1185">Reference proteome</keyword>
<dbReference type="Pfam" id="PF00072">
    <property type="entry name" value="Response_reg"/>
    <property type="match status" value="1"/>
</dbReference>
<dbReference type="InterPro" id="IPR001789">
    <property type="entry name" value="Sig_transdc_resp-reg_receiver"/>
</dbReference>
<dbReference type="CDD" id="cd00383">
    <property type="entry name" value="trans_reg_C"/>
    <property type="match status" value="1"/>
</dbReference>
<protein>
    <submittedName>
        <fullName evidence="8">Response regulator transcription factor</fullName>
    </submittedName>
</protein>
<proteinExistence type="predicted"/>
<dbReference type="PANTHER" id="PTHR48111">
    <property type="entry name" value="REGULATOR OF RPOS"/>
    <property type="match status" value="1"/>
</dbReference>
<keyword evidence="3 5" id="KW-0238">DNA-binding</keyword>
<reference evidence="8 9" key="1">
    <citation type="submission" date="2023-03" db="EMBL/GenBank/DDBJ databases">
        <title>Draft assemblies of triclosan tolerant bacteria isolated from returned activated sludge.</title>
        <authorList>
            <person name="Van Hamelsveld S."/>
        </authorList>
    </citation>
    <scope>NUCLEOTIDE SEQUENCE [LARGE SCALE GENOMIC DNA]</scope>
    <source>
        <strain evidence="8 9">GW210010_S58</strain>
    </source>
</reference>
<evidence type="ECO:0000259" key="7">
    <source>
        <dbReference type="PROSITE" id="PS51755"/>
    </source>
</evidence>
<feature type="domain" description="Response regulatory" evidence="6">
    <location>
        <begin position="2"/>
        <end position="117"/>
    </location>
</feature>
<feature type="domain" description="OmpR/PhoB-type" evidence="7">
    <location>
        <begin position="127"/>
        <end position="226"/>
    </location>
</feature>
<dbReference type="RefSeq" id="WP_017224655.1">
    <property type="nucleotide sequence ID" value="NZ_JARJLM010000607.1"/>
</dbReference>
<evidence type="ECO:0000256" key="3">
    <source>
        <dbReference type="ARBA" id="ARBA00023125"/>
    </source>
</evidence>
<dbReference type="PROSITE" id="PS51755">
    <property type="entry name" value="OMPR_PHOB"/>
    <property type="match status" value="1"/>
</dbReference>
<dbReference type="PROSITE" id="PS50110">
    <property type="entry name" value="RESPONSE_REGULATORY"/>
    <property type="match status" value="1"/>
</dbReference>
<dbReference type="SMART" id="SM00862">
    <property type="entry name" value="Trans_reg_C"/>
    <property type="match status" value="1"/>
</dbReference>
<dbReference type="InterPro" id="IPR001867">
    <property type="entry name" value="OmpR/PhoB-type_DNA-bd"/>
</dbReference>
<gene>
    <name evidence="8" type="ORF">P3W85_37430</name>
</gene>
<dbReference type="Gene3D" id="1.10.10.10">
    <property type="entry name" value="Winged helix-like DNA-binding domain superfamily/Winged helix DNA-binding domain"/>
    <property type="match status" value="1"/>
</dbReference>
<evidence type="ECO:0000313" key="8">
    <source>
        <dbReference type="EMBL" id="MDF3838576.1"/>
    </source>
</evidence>
<evidence type="ECO:0000256" key="2">
    <source>
        <dbReference type="ARBA" id="ARBA00023012"/>
    </source>
</evidence>
<dbReference type="Gene3D" id="3.40.50.2300">
    <property type="match status" value="1"/>
</dbReference>
<evidence type="ECO:0000256" key="5">
    <source>
        <dbReference type="PROSITE-ProRule" id="PRU01091"/>
    </source>
</evidence>
<dbReference type="InterPro" id="IPR039420">
    <property type="entry name" value="WalR-like"/>
</dbReference>
<dbReference type="Proteomes" id="UP001216674">
    <property type="component" value="Unassembled WGS sequence"/>
</dbReference>
<dbReference type="SUPFAM" id="SSF52172">
    <property type="entry name" value="CheY-like"/>
    <property type="match status" value="1"/>
</dbReference>
<dbReference type="InterPro" id="IPR036388">
    <property type="entry name" value="WH-like_DNA-bd_sf"/>
</dbReference>
<evidence type="ECO:0000259" key="6">
    <source>
        <dbReference type="PROSITE" id="PS50110"/>
    </source>
</evidence>
<comment type="caution">
    <text evidence="8">The sequence shown here is derived from an EMBL/GenBank/DDBJ whole genome shotgun (WGS) entry which is preliminary data.</text>
</comment>
<comment type="caution">
    <text evidence="4">Lacks conserved residue(s) required for the propagation of feature annotation.</text>
</comment>
<dbReference type="Pfam" id="PF00486">
    <property type="entry name" value="Trans_reg_C"/>
    <property type="match status" value="1"/>
</dbReference>
<sequence length="230" mass="25782">MRIAVLEDDPARALVLEQALSLGGLPSVRFREGGSLMQALRHESYDLLLMTWEIPGIPARGVLQWVRRTLGDEFPVMLLSQHGEDDHIARCFALGANAFVTAPVRRAELAARVKALLRRIAPVEKACSDLRLGAYRFALTERRAYVNERQVKLAPKEFELAILLFRHAGQLLLRQTIVEHVWRRAVPPDSRTVDSHLSRVRTKLALAPRNGVRLSAVYATGCRLDLVGQP</sequence>
<evidence type="ECO:0000256" key="4">
    <source>
        <dbReference type="PROSITE-ProRule" id="PRU00169"/>
    </source>
</evidence>
<dbReference type="PANTHER" id="PTHR48111:SF40">
    <property type="entry name" value="PHOSPHATE REGULON TRANSCRIPTIONAL REGULATORY PROTEIN PHOB"/>
    <property type="match status" value="1"/>
</dbReference>